<reference evidence="1" key="1">
    <citation type="journal article" date="2018" name="Genome Announc.">
        <title>Draft Genome Sequence of Mycobacterium montefiorense Isolated from Japanese Black Salamander (Hynobius nigrescens).</title>
        <authorList>
            <person name="Fukano H."/>
            <person name="Yoshida M."/>
            <person name="Shimizu A."/>
            <person name="Iwao H."/>
            <person name="Katayama Y."/>
            <person name="Omatsu T."/>
            <person name="Mizutani T."/>
            <person name="Kurata O."/>
            <person name="Wada S."/>
            <person name="Hoshino Y."/>
        </authorList>
    </citation>
    <scope>NUCLEOTIDE SEQUENCE</scope>
    <source>
        <strain evidence="1">BS</strain>
    </source>
</reference>
<reference evidence="2" key="4">
    <citation type="submission" date="2022-04" db="EMBL/GenBank/DDBJ databases">
        <authorList>
            <person name="Komine T."/>
            <person name="Fukano H."/>
            <person name="Wada S."/>
        </authorList>
    </citation>
    <scope>NUCLEOTIDE SEQUENCE</scope>
    <source>
        <strain evidence="2">NJB18185</strain>
    </source>
</reference>
<proteinExistence type="predicted"/>
<accession>A0AA37PL40</accession>
<organism evidence="2 4">
    <name type="scientific">Mycobacterium montefiorense</name>
    <dbReference type="NCBI Taxonomy" id="154654"/>
    <lineage>
        <taxon>Bacteria</taxon>
        <taxon>Bacillati</taxon>
        <taxon>Actinomycetota</taxon>
        <taxon>Actinomycetes</taxon>
        <taxon>Mycobacteriales</taxon>
        <taxon>Mycobacteriaceae</taxon>
        <taxon>Mycobacterium</taxon>
        <taxon>Mycobacterium simiae complex</taxon>
    </lineage>
</organism>
<evidence type="ECO:0000313" key="3">
    <source>
        <dbReference type="Proteomes" id="UP000245060"/>
    </source>
</evidence>
<comment type="caution">
    <text evidence="2">The sequence shown here is derived from an EMBL/GenBank/DDBJ whole genome shotgun (WGS) entry which is preliminary data.</text>
</comment>
<reference evidence="3" key="2">
    <citation type="submission" date="2018-04" db="EMBL/GenBank/DDBJ databases">
        <title>Draft genome sequence of Mycobacterium montefiorense isolated from Japanese black salamander.</title>
        <authorList>
            <person name="Fukano H."/>
            <person name="Yoshida M."/>
            <person name="Shimizu A."/>
            <person name="Iwao H."/>
            <person name="Kurata O."/>
            <person name="Katayama Y."/>
            <person name="Omatsu T."/>
            <person name="Mizutani T."/>
            <person name="Wada S."/>
            <person name="Hoshino Y."/>
        </authorList>
    </citation>
    <scope>NUCLEOTIDE SEQUENCE [LARGE SCALE GENOMIC DNA]</scope>
    <source>
        <strain evidence="3">BS</strain>
    </source>
</reference>
<name>A0AA37PL40_9MYCO</name>
<dbReference type="EMBL" id="BQYH01000006">
    <property type="protein sequence ID" value="GKU71634.1"/>
    <property type="molecule type" value="Genomic_DNA"/>
</dbReference>
<sequence length="80" mass="9119">MRGEQSKFSVHDWRRSTSLPHACVSVQSREWAHQNEEPGVLKRSEIMTHAESKVEQKRRIVIAQPVTAAREQEASLLLVG</sequence>
<evidence type="ECO:0000313" key="4">
    <source>
        <dbReference type="Proteomes" id="UP001139505"/>
    </source>
</evidence>
<dbReference type="EMBL" id="BFCH01000028">
    <property type="protein sequence ID" value="GBG40260.1"/>
    <property type="molecule type" value="Genomic_DNA"/>
</dbReference>
<reference evidence="2" key="3">
    <citation type="journal article" date="2022" name="Microbiol. Resour. Announc.">
        <title>Draft Genome Sequences of Eight Mycobacterium montefiorense Strains Isolated from Salamanders in Captivity.</title>
        <authorList>
            <person name="Komine T."/>
            <person name="Ihara H."/>
            <person name="Fukano H."/>
            <person name="Hoshino Y."/>
            <person name="Kurata O."/>
            <person name="Wada S."/>
        </authorList>
    </citation>
    <scope>NUCLEOTIDE SEQUENCE</scope>
    <source>
        <strain evidence="2">NJB18185</strain>
    </source>
</reference>
<keyword evidence="3" id="KW-1185">Reference proteome</keyword>
<dbReference type="Proteomes" id="UP001139505">
    <property type="component" value="Unassembled WGS sequence"/>
</dbReference>
<gene>
    <name evidence="1" type="ORF">MmonteBS_46320</name>
    <name evidence="2" type="ORF">NJB18185_14100</name>
</gene>
<protein>
    <submittedName>
        <fullName evidence="2">Uncharacterized protein</fullName>
    </submittedName>
</protein>
<evidence type="ECO:0000313" key="1">
    <source>
        <dbReference type="EMBL" id="GBG40260.1"/>
    </source>
</evidence>
<dbReference type="Proteomes" id="UP000245060">
    <property type="component" value="Unassembled WGS sequence"/>
</dbReference>
<evidence type="ECO:0000313" key="2">
    <source>
        <dbReference type="EMBL" id="GKU71634.1"/>
    </source>
</evidence>
<dbReference type="AlphaFoldDB" id="A0AA37PL40"/>